<dbReference type="RefSeq" id="WP_146884530.1">
    <property type="nucleotide sequence ID" value="NZ_BJXB01000009.1"/>
</dbReference>
<dbReference type="Proteomes" id="UP000321306">
    <property type="component" value="Unassembled WGS sequence"/>
</dbReference>
<gene>
    <name evidence="1" type="ORF">DC3_23650</name>
</gene>
<name>A0A511N1G0_DEIC1</name>
<sequence length="192" mass="21691">MISTFPEGYTQVCVQEACREAMHMLREAHHHLRSHPQVAQLRLDRAYEVYLSALDRVRCAGCNSAPLERLLQRILEAQKELDPVACGDHALAVSIAREQLGMHRLHETDDPGFDLVQVRVVPLCMALNRAYRVSAWQDIPEALLQDHLFRLGFQQSTEQLLNPVQVGTALRAAIRQGRGRASQNANLQKHMA</sequence>
<protein>
    <submittedName>
        <fullName evidence="1">Uncharacterized protein</fullName>
    </submittedName>
</protein>
<comment type="caution">
    <text evidence="1">The sequence shown here is derived from an EMBL/GenBank/DDBJ whole genome shotgun (WGS) entry which is preliminary data.</text>
</comment>
<keyword evidence="2" id="KW-1185">Reference proteome</keyword>
<reference evidence="1 2" key="1">
    <citation type="submission" date="2019-07" db="EMBL/GenBank/DDBJ databases">
        <title>Whole genome shotgun sequence of Deinococcus cellulosilyticus NBRC 106333.</title>
        <authorList>
            <person name="Hosoyama A."/>
            <person name="Uohara A."/>
            <person name="Ohji S."/>
            <person name="Ichikawa N."/>
        </authorList>
    </citation>
    <scope>NUCLEOTIDE SEQUENCE [LARGE SCALE GENOMIC DNA]</scope>
    <source>
        <strain evidence="1 2">NBRC 106333</strain>
    </source>
</reference>
<dbReference type="AlphaFoldDB" id="A0A511N1G0"/>
<evidence type="ECO:0000313" key="2">
    <source>
        <dbReference type="Proteomes" id="UP000321306"/>
    </source>
</evidence>
<organism evidence="1 2">
    <name type="scientific">Deinococcus cellulosilyticus (strain DSM 18568 / NBRC 106333 / KACC 11606 / 5516J-15)</name>
    <dbReference type="NCBI Taxonomy" id="1223518"/>
    <lineage>
        <taxon>Bacteria</taxon>
        <taxon>Thermotogati</taxon>
        <taxon>Deinococcota</taxon>
        <taxon>Deinococci</taxon>
        <taxon>Deinococcales</taxon>
        <taxon>Deinococcaceae</taxon>
        <taxon>Deinococcus</taxon>
    </lineage>
</organism>
<evidence type="ECO:0000313" key="1">
    <source>
        <dbReference type="EMBL" id="GEM46730.1"/>
    </source>
</evidence>
<proteinExistence type="predicted"/>
<dbReference type="EMBL" id="BJXB01000009">
    <property type="protein sequence ID" value="GEM46730.1"/>
    <property type="molecule type" value="Genomic_DNA"/>
</dbReference>
<accession>A0A511N1G0</accession>